<keyword evidence="7" id="KW-1133">Transmembrane helix</keyword>
<dbReference type="Proteomes" id="UP000241890">
    <property type="component" value="Unassembled WGS sequence"/>
</dbReference>
<dbReference type="InterPro" id="IPR016157">
    <property type="entry name" value="Cullin_CS"/>
</dbReference>
<protein>
    <submittedName>
        <fullName evidence="9">Cullin-3A</fullName>
    </submittedName>
</protein>
<feature type="compositionally biased region" description="Low complexity" evidence="6">
    <location>
        <begin position="478"/>
        <end position="492"/>
    </location>
</feature>
<comment type="caution">
    <text evidence="9">The sequence shown here is derived from an EMBL/GenBank/DDBJ whole genome shotgun (WGS) entry which is preliminary data.</text>
</comment>
<evidence type="ECO:0000256" key="6">
    <source>
        <dbReference type="SAM" id="MobiDB-lite"/>
    </source>
</evidence>
<dbReference type="InterPro" id="IPR004853">
    <property type="entry name" value="Sugar_P_trans_dom"/>
</dbReference>
<proteinExistence type="inferred from homology"/>
<feature type="compositionally biased region" description="Polar residues" evidence="6">
    <location>
        <begin position="863"/>
        <end position="884"/>
    </location>
</feature>
<feature type="compositionally biased region" description="Polar residues" evidence="6">
    <location>
        <begin position="581"/>
        <end position="591"/>
    </location>
</feature>
<dbReference type="Pfam" id="PF10557">
    <property type="entry name" value="Cullin_Nedd8"/>
    <property type="match status" value="1"/>
</dbReference>
<dbReference type="SMART" id="SM00884">
    <property type="entry name" value="Cullin_Nedd8"/>
    <property type="match status" value="1"/>
</dbReference>
<evidence type="ECO:0000313" key="10">
    <source>
        <dbReference type="Proteomes" id="UP000241890"/>
    </source>
</evidence>
<dbReference type="Pfam" id="PF03151">
    <property type="entry name" value="TPT"/>
    <property type="match status" value="1"/>
</dbReference>
<feature type="region of interest" description="Disordered" evidence="6">
    <location>
        <begin position="1052"/>
        <end position="1074"/>
    </location>
</feature>
<dbReference type="InterPro" id="IPR036317">
    <property type="entry name" value="Cullin_homology_sf"/>
</dbReference>
<feature type="transmembrane region" description="Helical" evidence="7">
    <location>
        <begin position="1270"/>
        <end position="1290"/>
    </location>
</feature>
<dbReference type="SMART" id="SM00182">
    <property type="entry name" value="CULLIN"/>
    <property type="match status" value="1"/>
</dbReference>
<keyword evidence="7" id="KW-0472">Membrane</keyword>
<feature type="compositionally biased region" description="Basic and acidic residues" evidence="6">
    <location>
        <begin position="680"/>
        <end position="689"/>
    </location>
</feature>
<dbReference type="InterPro" id="IPR019559">
    <property type="entry name" value="Cullin_neddylation_domain"/>
</dbReference>
<dbReference type="InterPro" id="IPR016158">
    <property type="entry name" value="Cullin_homology"/>
</dbReference>
<evidence type="ECO:0000256" key="3">
    <source>
        <dbReference type="ARBA" id="ARBA00022843"/>
    </source>
</evidence>
<feature type="region of interest" description="Disordered" evidence="6">
    <location>
        <begin position="632"/>
        <end position="652"/>
    </location>
</feature>
<dbReference type="SUPFAM" id="SSF75632">
    <property type="entry name" value="Cullin homology domain"/>
    <property type="match status" value="1"/>
</dbReference>
<feature type="transmembrane region" description="Helical" evidence="7">
    <location>
        <begin position="1154"/>
        <end position="1174"/>
    </location>
</feature>
<dbReference type="PROSITE" id="PS50069">
    <property type="entry name" value="CULLIN_2"/>
    <property type="match status" value="1"/>
</dbReference>
<dbReference type="FunFam" id="1.20.1310.10:FF:000001">
    <property type="entry name" value="Cullin 3"/>
    <property type="match status" value="1"/>
</dbReference>
<feature type="compositionally biased region" description="Acidic residues" evidence="6">
    <location>
        <begin position="600"/>
        <end position="609"/>
    </location>
</feature>
<dbReference type="InterPro" id="IPR016159">
    <property type="entry name" value="Cullin_repeat-like_dom_sf"/>
</dbReference>
<feature type="transmembrane region" description="Helical" evidence="7">
    <location>
        <begin position="1195"/>
        <end position="1219"/>
    </location>
</feature>
<dbReference type="FunFam" id="1.20.1310.10:FF:000006">
    <property type="entry name" value="Cullin 3"/>
    <property type="match status" value="1"/>
</dbReference>
<feature type="region of interest" description="Disordered" evidence="6">
    <location>
        <begin position="175"/>
        <end position="195"/>
    </location>
</feature>
<organism evidence="9 10">
    <name type="scientific">Hondaea fermentalgiana</name>
    <dbReference type="NCBI Taxonomy" id="2315210"/>
    <lineage>
        <taxon>Eukaryota</taxon>
        <taxon>Sar</taxon>
        <taxon>Stramenopiles</taxon>
        <taxon>Bigyra</taxon>
        <taxon>Labyrinthulomycetes</taxon>
        <taxon>Thraustochytrida</taxon>
        <taxon>Thraustochytriidae</taxon>
        <taxon>Hondaea</taxon>
    </lineage>
</organism>
<keyword evidence="2" id="KW-1017">Isopeptide bond</keyword>
<dbReference type="InterPro" id="IPR045093">
    <property type="entry name" value="Cullin"/>
</dbReference>
<feature type="transmembrane region" description="Helical" evidence="7">
    <location>
        <begin position="1302"/>
        <end position="1326"/>
    </location>
</feature>
<feature type="transmembrane region" description="Helical" evidence="7">
    <location>
        <begin position="1231"/>
        <end position="1249"/>
    </location>
</feature>
<dbReference type="FunFam" id="1.10.10.10:FF:000014">
    <property type="entry name" value="Cullin 1"/>
    <property type="match status" value="1"/>
</dbReference>
<feature type="compositionally biased region" description="Acidic residues" evidence="6">
    <location>
        <begin position="532"/>
        <end position="545"/>
    </location>
</feature>
<feature type="region of interest" description="Disordered" evidence="6">
    <location>
        <begin position="254"/>
        <end position="281"/>
    </location>
</feature>
<dbReference type="EMBL" id="BEYU01000001">
    <property type="protein sequence ID" value="GBG23893.1"/>
    <property type="molecule type" value="Genomic_DNA"/>
</dbReference>
<dbReference type="Gene3D" id="3.30.230.130">
    <property type="entry name" value="Cullin, Chain C, Domain 2"/>
    <property type="match status" value="1"/>
</dbReference>
<name>A0A2R5G624_9STRA</name>
<accession>A0A2R5G624</accession>
<feature type="transmembrane region" description="Helical" evidence="7">
    <location>
        <begin position="1115"/>
        <end position="1134"/>
    </location>
</feature>
<dbReference type="Gene3D" id="1.10.10.10">
    <property type="entry name" value="Winged helix-like DNA-binding domain superfamily/Winged helix DNA-binding domain"/>
    <property type="match status" value="1"/>
</dbReference>
<gene>
    <name evidence="9" type="ORF">FCC1311_001122</name>
</gene>
<feature type="compositionally biased region" description="Basic and acidic residues" evidence="6">
    <location>
        <begin position="462"/>
        <end position="475"/>
    </location>
</feature>
<feature type="compositionally biased region" description="Basic and acidic residues" evidence="6">
    <location>
        <begin position="175"/>
        <end position="184"/>
    </location>
</feature>
<dbReference type="OrthoDB" id="27073at2759"/>
<dbReference type="InterPro" id="IPR036390">
    <property type="entry name" value="WH_DNA-bd_sf"/>
</dbReference>
<evidence type="ECO:0000256" key="1">
    <source>
        <dbReference type="ARBA" id="ARBA00006019"/>
    </source>
</evidence>
<feature type="region of interest" description="Disordered" evidence="6">
    <location>
        <begin position="731"/>
        <end position="758"/>
    </location>
</feature>
<sequence length="2099" mass="235160">MGDVEEYLVQVARVNRADPVATGRRGGVPLSSGEIERLRREDFEKRRKLRLIQVREQAKTIAIARRQNFIEDIDRKRAQEKERRRKAWEAQQREKIQRCTQEYKHSLAAIGNAHLEAQQHATRTQAEKARKKALHARARIKEDARHKAALLTQRQEKAHQTFFVHKAQEEHRRLVRENISDEHRAKARRNAHAIEKARQRALASQAAAEAAQAAASRRRDRVIDISATVPNVATRLQDFAATRFHASLTQHAPAHNLPLENRSHDARDAPGTSSDADFDNARTTPRDAFEAATVLNRDIQNRLASESYQRAEHEALAAQRGRKALHEVRAVREQQNLQDALDALRKEEISSNSRDVVQKIRNSWQKRAALDDHKRKLQQRIFEQNFVQAAPSPSPSATFANQTSTFARPQPEILHVIPETEQLNQDLLASSTSADDSRVESPNKLSQLPGKTTPPSPIGADEGERLAHHDLRPSKSTDAGGDAAAAAPAPAAFNQHAHDPFDTSAAADQSVSSIAIPTAPPQHSMTRSSGIQEDENSDSEEEIDEETRALLEASRKARKRGNQSVQAILKMGQSFLEGSATDYTSSTNGNRRSGRADTTTTDDDDDDNDVDKSAIKGRPFRQLEQSLTRFLLGDDSDVDQDEDDDLDADQNDRVSSVADYLTREHVGLNASFVSSTSSDRSWEPRRAPGERPGALNDLAISVLRDLEARPARNSLQASFSVASSEVSSLRQFPLSPSSRPSTAAGLGQSRGPLQDGDIDDLIVHDDAWRDSAALTDWIHQVETALHNQEEEHANLEPSSASNKGIFSSVKDHHSVQAAADASAPAHVSQEANVEDLIVEDDGWKDDERFASFTADLAQYFETSNTPVSQSRGTPRQVPPAQSVNQDDREVLATPEESVQRALKTAREELRAAAALRESPNEIIFGSLLDPSADINLGLSDFTAPQLEASPPLPATSSEDEKDESAGDIKDDSALAFHEELFGISVTEELDRKPSQSDVEEDPLLLQHHHKQSPASAGAGGSFAKKAKFEHSKSSSRTLSAGAGAESSLISVKVEDPESGSESESFHSDASSTIASKDRPKSKRYYPITSCLLYSVSSISMVIGNKLILSTFNFKYEMVLLLAQNLISLSLLRLARALGWYKFEDFELRKALRWFPLNFFFVGMLLTGFYSLQLLSVPMMTIFKNSTNIIVTLGDYLMYGQTVTPGIIACLVLMVAAAAFAAANDITVDRLGISWAICNCFVSAGYVLYMPKAMKGTDLSSFGKVYYNSSLSIPLVLLLDMVAFGDIAAFTSSSEIYGAYLTIPFLSVVLFSGCIGFAISLASFNCVRQTSPTTYSMVGSMNKIPLSILGVIVFKTPLTLKSSVFVTISLLSGILYASPQRMDAAQADRVLQDLKLAIQEIHKQNASQLSFEELYRNAYNLVLHRHGETLYRGIESEVTAYLKTLGETVARAPDDLLLVELVQQWRTHTTTMTMIRDILMYMDRTFVLQERKEPVYELGLRIFKEEVAWHKNVRGRVQHMLLTSIEAERHGELIDRDVIRAVLQMLVELGINSPTVYEDDFEAAFLAETQKFYRHEANEYMQINTCPDYVHKAEKRLEEERARAKTYLQPSTEAKLIRIVSEEMVAKHAEHLVSMPNSGCRAMLEQDKLDSLNSMYRLFDFMNCRDHIRKCLLEYTKEAGERLVEDQDSDKKPVEFVGELLDLQSKCDRIIKEAFKDDKDFQKAIKEAFEFFVNKNQRCAQYLSMYLDDLMRNKSRAQPSNEAELSLKVDKVVVIFRYLQDKDIFENFYKQQLAKRLLSGRSVSEDAESSIIRKFKSECGQIFTSKLEGMFKDMKLSKETMEKYRAACPRPANSTAPELNVTVLTAGYWPSEQVVPCELPPAIASVCEEFKTFYLNSHSGRRLSWQTNQGTADLKAILGPGRSPHEFNVSTYQMCVLMLFNQADSLSFHDIETKTQIPAAELKRHLISLAAPRYRILLKDSTRSGVDATTIFALNKDFSSKHYRVRVQLVSARQNLGTAKRGVPEQVEEDRKHLIEAAIVRIMKSRKRLEHAVLVAETTRQLSERFAPSPQDIKRRIESLLEREYLERDPDDHRSYRYLA</sequence>
<reference evidence="9 10" key="1">
    <citation type="submission" date="2017-12" db="EMBL/GenBank/DDBJ databases">
        <title>Sequencing, de novo assembly and annotation of complete genome of a new Thraustochytrid species, strain FCC1311.</title>
        <authorList>
            <person name="Sedici K."/>
            <person name="Godart F."/>
            <person name="Aiese Cigliano R."/>
            <person name="Sanseverino W."/>
            <person name="Barakat M."/>
            <person name="Ortet P."/>
            <person name="Marechal E."/>
            <person name="Cagnac O."/>
            <person name="Amato A."/>
        </authorList>
    </citation>
    <scope>NUCLEOTIDE SEQUENCE [LARGE SCALE GENOMIC DNA]</scope>
</reference>
<feature type="region of interest" description="Disordered" evidence="6">
    <location>
        <begin position="672"/>
        <end position="693"/>
    </location>
</feature>
<dbReference type="Gene3D" id="1.20.1310.10">
    <property type="entry name" value="Cullin Repeats"/>
    <property type="match status" value="4"/>
</dbReference>
<keyword evidence="10" id="KW-1185">Reference proteome</keyword>
<feature type="region of interest" description="Disordered" evidence="6">
    <location>
        <begin position="579"/>
        <end position="619"/>
    </location>
</feature>
<feature type="compositionally biased region" description="Acidic residues" evidence="6">
    <location>
        <begin position="634"/>
        <end position="649"/>
    </location>
</feature>
<dbReference type="GO" id="GO:0031461">
    <property type="term" value="C:cullin-RING ubiquitin ligase complex"/>
    <property type="evidence" value="ECO:0007669"/>
    <property type="project" value="InterPro"/>
</dbReference>
<feature type="compositionally biased region" description="Low complexity" evidence="6">
    <location>
        <begin position="1059"/>
        <end position="1071"/>
    </location>
</feature>
<evidence type="ECO:0000313" key="9">
    <source>
        <dbReference type="EMBL" id="GBG23893.1"/>
    </source>
</evidence>
<dbReference type="InParanoid" id="A0A2R5G624"/>
<dbReference type="PROSITE" id="PS01256">
    <property type="entry name" value="CULLIN_1"/>
    <property type="match status" value="1"/>
</dbReference>
<dbReference type="Pfam" id="PF00888">
    <property type="entry name" value="Cullin"/>
    <property type="match status" value="1"/>
</dbReference>
<dbReference type="GO" id="GO:0031625">
    <property type="term" value="F:ubiquitin protein ligase binding"/>
    <property type="evidence" value="ECO:0007669"/>
    <property type="project" value="InterPro"/>
</dbReference>
<evidence type="ECO:0000256" key="4">
    <source>
        <dbReference type="PROSITE-ProRule" id="PRU00330"/>
    </source>
</evidence>
<dbReference type="GO" id="GO:0006511">
    <property type="term" value="P:ubiquitin-dependent protein catabolic process"/>
    <property type="evidence" value="ECO:0007669"/>
    <property type="project" value="InterPro"/>
</dbReference>
<feature type="compositionally biased region" description="Basic and acidic residues" evidence="6">
    <location>
        <begin position="546"/>
        <end position="555"/>
    </location>
</feature>
<feature type="domain" description="Cullin family profile" evidence="8">
    <location>
        <begin position="1737"/>
        <end position="1969"/>
    </location>
</feature>
<feature type="compositionally biased region" description="Polar residues" evidence="6">
    <location>
        <begin position="506"/>
        <end position="531"/>
    </location>
</feature>
<dbReference type="SUPFAM" id="SSF46785">
    <property type="entry name" value="Winged helix' DNA-binding domain"/>
    <property type="match status" value="1"/>
</dbReference>
<keyword evidence="7" id="KW-0812">Transmembrane</keyword>
<dbReference type="SUPFAM" id="SSF74788">
    <property type="entry name" value="Cullin repeat-like"/>
    <property type="match status" value="1"/>
</dbReference>
<evidence type="ECO:0000256" key="7">
    <source>
        <dbReference type="SAM" id="Phobius"/>
    </source>
</evidence>
<keyword evidence="3" id="KW-0832">Ubl conjugation</keyword>
<dbReference type="FunFam" id="1.20.1310.10:FF:000002">
    <property type="entry name" value="cullin-3 isoform X1"/>
    <property type="match status" value="1"/>
</dbReference>
<comment type="similarity">
    <text evidence="1 4 5">Belongs to the cullin family.</text>
</comment>
<dbReference type="InterPro" id="IPR059120">
    <property type="entry name" value="Cullin-like_AB"/>
</dbReference>
<feature type="region of interest" description="Disordered" evidence="6">
    <location>
        <begin position="430"/>
        <end position="563"/>
    </location>
</feature>
<evidence type="ECO:0000256" key="2">
    <source>
        <dbReference type="ARBA" id="ARBA00022499"/>
    </source>
</evidence>
<evidence type="ECO:0000259" key="8">
    <source>
        <dbReference type="PROSITE" id="PS50069"/>
    </source>
</evidence>
<evidence type="ECO:0000256" key="5">
    <source>
        <dbReference type="RuleBase" id="RU003829"/>
    </source>
</evidence>
<dbReference type="Pfam" id="PF26557">
    <property type="entry name" value="Cullin_AB"/>
    <property type="match status" value="1"/>
</dbReference>
<dbReference type="InterPro" id="IPR001373">
    <property type="entry name" value="Cullin_N"/>
</dbReference>
<feature type="region of interest" description="Disordered" evidence="6">
    <location>
        <begin position="863"/>
        <end position="895"/>
    </location>
</feature>
<dbReference type="InterPro" id="IPR036388">
    <property type="entry name" value="WH-like_DNA-bd_sf"/>
</dbReference>
<feature type="region of interest" description="Disordered" evidence="6">
    <location>
        <begin position="944"/>
        <end position="966"/>
    </location>
</feature>
<dbReference type="PANTHER" id="PTHR11932">
    <property type="entry name" value="CULLIN"/>
    <property type="match status" value="1"/>
</dbReference>